<dbReference type="NCBIfam" id="NF006667">
    <property type="entry name" value="PRK09212.1"/>
    <property type="match status" value="1"/>
</dbReference>
<dbReference type="Gene3D" id="3.40.50.970">
    <property type="match status" value="1"/>
</dbReference>
<dbReference type="InterPro" id="IPR029061">
    <property type="entry name" value="THDP-binding"/>
</dbReference>
<dbReference type="SUPFAM" id="SSF52518">
    <property type="entry name" value="Thiamin diphosphate-binding fold (THDP-binding)"/>
    <property type="match status" value="1"/>
</dbReference>
<dbReference type="Pfam" id="PF02779">
    <property type="entry name" value="Transket_pyr"/>
    <property type="match status" value="1"/>
</dbReference>
<dbReference type="FunFam" id="3.40.50.970:FF:000001">
    <property type="entry name" value="Pyruvate dehydrogenase E1 beta subunit"/>
    <property type="match status" value="1"/>
</dbReference>
<gene>
    <name evidence="3" type="ORF">CUJ89_32315</name>
</gene>
<dbReference type="SUPFAM" id="SSF52922">
    <property type="entry name" value="TK C-terminal domain-like"/>
    <property type="match status" value="1"/>
</dbReference>
<evidence type="ECO:0000313" key="4">
    <source>
        <dbReference type="Proteomes" id="UP000253104"/>
    </source>
</evidence>
<accession>A0A2Z5N7R6</accession>
<name>A0A2Z5N7R6_BURPY</name>
<dbReference type="Proteomes" id="UP000253104">
    <property type="component" value="Chromosome mHSR5_B"/>
</dbReference>
<dbReference type="AlphaFoldDB" id="A0A2Z5N7R6"/>
<dbReference type="Gene3D" id="3.40.50.920">
    <property type="match status" value="1"/>
</dbReference>
<evidence type="ECO:0000259" key="2">
    <source>
        <dbReference type="SMART" id="SM00861"/>
    </source>
</evidence>
<protein>
    <submittedName>
        <fullName evidence="3">Alpha-ketoacid dehydrogenase subunit beta</fullName>
    </submittedName>
</protein>
<dbReference type="InterPro" id="IPR005475">
    <property type="entry name" value="Transketolase-like_Pyr-bd"/>
</dbReference>
<dbReference type="PANTHER" id="PTHR43257">
    <property type="entry name" value="PYRUVATE DEHYDROGENASE E1 COMPONENT BETA SUBUNIT"/>
    <property type="match status" value="1"/>
</dbReference>
<dbReference type="GO" id="GO:0016491">
    <property type="term" value="F:oxidoreductase activity"/>
    <property type="evidence" value="ECO:0007669"/>
    <property type="project" value="UniProtKB-KW"/>
</dbReference>
<dbReference type="OrthoDB" id="9780894at2"/>
<evidence type="ECO:0000256" key="1">
    <source>
        <dbReference type="ARBA" id="ARBA00023002"/>
    </source>
</evidence>
<dbReference type="CDD" id="cd07036">
    <property type="entry name" value="TPP_PYR_E1-PDHc-beta_like"/>
    <property type="match status" value="1"/>
</dbReference>
<dbReference type="EMBL" id="CP024903">
    <property type="protein sequence ID" value="AXF24914.1"/>
    <property type="molecule type" value="Genomic_DNA"/>
</dbReference>
<dbReference type="RefSeq" id="WP_114181283.1">
    <property type="nucleotide sequence ID" value="NZ_CP024903.1"/>
</dbReference>
<evidence type="ECO:0000313" key="3">
    <source>
        <dbReference type="EMBL" id="AXF24914.1"/>
    </source>
</evidence>
<proteinExistence type="predicted"/>
<dbReference type="InterPro" id="IPR033248">
    <property type="entry name" value="Transketolase_C"/>
</dbReference>
<dbReference type="PANTHER" id="PTHR43257:SF3">
    <property type="entry name" value="ACETOIN:2,6-DICHLOROPHENOLINDOPHENOL OXIDOREDUCTASE SUBUNIT BETA"/>
    <property type="match status" value="1"/>
</dbReference>
<dbReference type="SMART" id="SM00861">
    <property type="entry name" value="Transket_pyr"/>
    <property type="match status" value="1"/>
</dbReference>
<sequence length="335" mass="35746">MAKKSFRQALNDALHSEMARDPRVIMMGEDLTGGAGANGVKDAWGGAFGVTRGLLEAYGPERIRDTPISEAAFVGAAAGAALTGLRPIAELMFVDFAGVCLDQIMNQIAKFRYMFGGHAKTPLVIRATYGAGTRSAAQHTQAFYPIFTHIPGLKVVIPSNPYDAKGLLLQAIRDDDPVIFLENKMLYDTTGEVPDGAYTIPFGEARVVRDGKDVLIVALGRMVSVAESAARILAADGVSACIIDPRTTSPLDEDTLLEYTEDIGRVVIVDEANPRCSVATDISALLADKCFDSLKGPIRRVTAPHTPVPYAPNLEDAYVPSPEAVVNAVQSILKG</sequence>
<feature type="domain" description="Transketolase-like pyrimidine-binding" evidence="2">
    <location>
        <begin position="4"/>
        <end position="189"/>
    </location>
</feature>
<dbReference type="InterPro" id="IPR009014">
    <property type="entry name" value="Transketo_C/PFOR_II"/>
</dbReference>
<keyword evidence="1" id="KW-0560">Oxidoreductase</keyword>
<reference evidence="3 4" key="1">
    <citation type="journal article" date="2018" name="ISME J.">
        <title>Involvement of Burkholderiaceae and sulfurous volatiles in disease-suppressive soils.</title>
        <authorList>
            <person name="Carrion V.J."/>
            <person name="Cordovez V."/>
            <person name="Tyc O."/>
            <person name="Etalo D.W."/>
            <person name="de Bruijn I."/>
            <person name="de Jager V.C."/>
            <person name="Medema M.H."/>
            <person name="Eberl L."/>
            <person name="Raaijmakers J.M."/>
        </authorList>
    </citation>
    <scope>NUCLEOTIDE SEQUENCE [LARGE SCALE GENOMIC DNA]</scope>
    <source>
        <strain evidence="4">mHSR5</strain>
    </source>
</reference>
<dbReference type="Pfam" id="PF02780">
    <property type="entry name" value="Transketolase_C"/>
    <property type="match status" value="1"/>
</dbReference>
<organism evidence="3 4">
    <name type="scientific">Burkholderia pyrrocinia</name>
    <name type="common">Pseudomonas pyrrocinia</name>
    <dbReference type="NCBI Taxonomy" id="60550"/>
    <lineage>
        <taxon>Bacteria</taxon>
        <taxon>Pseudomonadati</taxon>
        <taxon>Pseudomonadota</taxon>
        <taxon>Betaproteobacteria</taxon>
        <taxon>Burkholderiales</taxon>
        <taxon>Burkholderiaceae</taxon>
        <taxon>Burkholderia</taxon>
        <taxon>Burkholderia cepacia complex</taxon>
    </lineage>
</organism>